<dbReference type="InterPro" id="IPR052908">
    <property type="entry name" value="AP-4-A_phosphorylase"/>
</dbReference>
<dbReference type="Proteomes" id="UP000028492">
    <property type="component" value="Chromosome"/>
</dbReference>
<evidence type="ECO:0000313" key="3">
    <source>
        <dbReference type="EMBL" id="AIG76362.1"/>
    </source>
</evidence>
<evidence type="ECO:0000313" key="4">
    <source>
        <dbReference type="Proteomes" id="UP000028492"/>
    </source>
</evidence>
<dbReference type="PANTHER" id="PTHR42997">
    <property type="entry name" value="HIT FAMILY HYDROLASE"/>
    <property type="match status" value="1"/>
</dbReference>
<evidence type="ECO:0000259" key="2">
    <source>
        <dbReference type="PROSITE" id="PS51084"/>
    </source>
</evidence>
<dbReference type="SUPFAM" id="SSF54197">
    <property type="entry name" value="HIT-like"/>
    <property type="match status" value="1"/>
</dbReference>
<evidence type="ECO:0000256" key="1">
    <source>
        <dbReference type="PROSITE-ProRule" id="PRU00464"/>
    </source>
</evidence>
<keyword evidence="4" id="KW-1185">Reference proteome</keyword>
<dbReference type="PROSITE" id="PS51084">
    <property type="entry name" value="HIT_2"/>
    <property type="match status" value="1"/>
</dbReference>
<feature type="domain" description="HIT" evidence="2">
    <location>
        <begin position="19"/>
        <end position="125"/>
    </location>
</feature>
<name>A0A075UQA3_9PSEU</name>
<gene>
    <name evidence="3" type="ORF">AJAP_17470</name>
</gene>
<accession>A0A075UQA3</accession>
<feature type="short sequence motif" description="Histidine triad motif" evidence="1">
    <location>
        <begin position="110"/>
        <end position="114"/>
    </location>
</feature>
<dbReference type="EMBL" id="CP008953">
    <property type="protein sequence ID" value="AIG76362.1"/>
    <property type="molecule type" value="Genomic_DNA"/>
</dbReference>
<organism evidence="3 4">
    <name type="scientific">Amycolatopsis japonica</name>
    <dbReference type="NCBI Taxonomy" id="208439"/>
    <lineage>
        <taxon>Bacteria</taxon>
        <taxon>Bacillati</taxon>
        <taxon>Actinomycetota</taxon>
        <taxon>Actinomycetes</taxon>
        <taxon>Pseudonocardiales</taxon>
        <taxon>Pseudonocardiaceae</taxon>
        <taxon>Amycolatopsis</taxon>
        <taxon>Amycolatopsis japonica group</taxon>
    </lineage>
</organism>
<dbReference type="STRING" id="208439.AJAP_17470"/>
<dbReference type="GO" id="GO:0003824">
    <property type="term" value="F:catalytic activity"/>
    <property type="evidence" value="ECO:0007669"/>
    <property type="project" value="InterPro"/>
</dbReference>
<protein>
    <recommendedName>
        <fullName evidence="2">HIT domain-containing protein</fullName>
    </recommendedName>
</protein>
<dbReference type="Pfam" id="PF01230">
    <property type="entry name" value="HIT"/>
    <property type="match status" value="1"/>
</dbReference>
<dbReference type="KEGG" id="aja:AJAP_17470"/>
<sequence length="145" mass="16463">MRPAMAKENEAEPVNADCLFCHFDDSSVNDVLFKGNEIYVRWDNFPAAKGHVEVVPKRHVESYFSLTASEHAEVYALIKRAWRRIQDQFQPDGYTIGVNEGQAAGRTIDHLHIHLIPRYEGDVADPRGGIRHVLPGTNPDEWLGR</sequence>
<dbReference type="PANTHER" id="PTHR42997:SF1">
    <property type="entry name" value="AP-4-A PHOSPHORYLASE"/>
    <property type="match status" value="1"/>
</dbReference>
<dbReference type="InterPro" id="IPR011146">
    <property type="entry name" value="HIT-like"/>
</dbReference>
<reference evidence="3 4" key="1">
    <citation type="journal article" date="2014" name="J. Biotechnol.">
        <title>Complete genome sequence of the actinobacterium Amycolatopsis japonica MG417-CF17(T) (=DSM 44213T) producing (S,S)-N,N'-ethylenediaminedisuccinic acid.</title>
        <authorList>
            <person name="Stegmann E."/>
            <person name="Albersmeier A."/>
            <person name="Spohn M."/>
            <person name="Gert H."/>
            <person name="Weber T."/>
            <person name="Wohlleben W."/>
            <person name="Kalinowski J."/>
            <person name="Ruckert C."/>
        </authorList>
    </citation>
    <scope>NUCLEOTIDE SEQUENCE [LARGE SCALE GENOMIC DNA]</scope>
    <source>
        <strain evidence="4">MG417-CF17 (DSM 44213)</strain>
    </source>
</reference>
<dbReference type="Gene3D" id="3.30.428.10">
    <property type="entry name" value="HIT-like"/>
    <property type="match status" value="1"/>
</dbReference>
<dbReference type="HOGENOM" id="CLU_056776_5_1_11"/>
<proteinExistence type="predicted"/>
<dbReference type="InterPro" id="IPR036265">
    <property type="entry name" value="HIT-like_sf"/>
</dbReference>
<dbReference type="eggNOG" id="COG0537">
    <property type="taxonomic scope" value="Bacteria"/>
</dbReference>
<dbReference type="AlphaFoldDB" id="A0A075UQA3"/>